<dbReference type="InterPro" id="IPR027417">
    <property type="entry name" value="P-loop_NTPase"/>
</dbReference>
<dbReference type="PANTHER" id="PTHR33540:SF2">
    <property type="entry name" value="TRNA THREONYLCARBAMOYLADENOSINE BIOSYNTHESIS PROTEIN TSAE"/>
    <property type="match status" value="1"/>
</dbReference>
<dbReference type="Pfam" id="PF02367">
    <property type="entry name" value="TsaE"/>
    <property type="match status" value="1"/>
</dbReference>
<keyword evidence="9" id="KW-0460">Magnesium</keyword>
<dbReference type="SUPFAM" id="SSF52540">
    <property type="entry name" value="P-loop containing nucleoside triphosphate hydrolases"/>
    <property type="match status" value="1"/>
</dbReference>
<evidence type="ECO:0000313" key="11">
    <source>
        <dbReference type="EMBL" id="EEC47324.1"/>
    </source>
</evidence>
<keyword evidence="12" id="KW-1185">Reference proteome</keyword>
<gene>
    <name evidence="11" type="ORF">PHATRDRAFT_37266</name>
</gene>
<reference evidence="11 12" key="1">
    <citation type="journal article" date="2008" name="Nature">
        <title>The Phaeodactylum genome reveals the evolutionary history of diatom genomes.</title>
        <authorList>
            <person name="Bowler C."/>
            <person name="Allen A.E."/>
            <person name="Badger J.H."/>
            <person name="Grimwood J."/>
            <person name="Jabbari K."/>
            <person name="Kuo A."/>
            <person name="Maheswari U."/>
            <person name="Martens C."/>
            <person name="Maumus F."/>
            <person name="Otillar R.P."/>
            <person name="Rayko E."/>
            <person name="Salamov A."/>
            <person name="Vandepoele K."/>
            <person name="Beszteri B."/>
            <person name="Gruber A."/>
            <person name="Heijde M."/>
            <person name="Katinka M."/>
            <person name="Mock T."/>
            <person name="Valentin K."/>
            <person name="Verret F."/>
            <person name="Berges J.A."/>
            <person name="Brownlee C."/>
            <person name="Cadoret J.P."/>
            <person name="Chiovitti A."/>
            <person name="Choi C.J."/>
            <person name="Coesel S."/>
            <person name="De Martino A."/>
            <person name="Detter J.C."/>
            <person name="Durkin C."/>
            <person name="Falciatore A."/>
            <person name="Fournet J."/>
            <person name="Haruta M."/>
            <person name="Huysman M.J."/>
            <person name="Jenkins B.D."/>
            <person name="Jiroutova K."/>
            <person name="Jorgensen R.E."/>
            <person name="Joubert Y."/>
            <person name="Kaplan A."/>
            <person name="Kroger N."/>
            <person name="Kroth P.G."/>
            <person name="La Roche J."/>
            <person name="Lindquist E."/>
            <person name="Lommer M."/>
            <person name="Martin-Jezequel V."/>
            <person name="Lopez P.J."/>
            <person name="Lucas S."/>
            <person name="Mangogna M."/>
            <person name="McGinnis K."/>
            <person name="Medlin L.K."/>
            <person name="Montsant A."/>
            <person name="Oudot-Le Secq M.P."/>
            <person name="Napoli C."/>
            <person name="Obornik M."/>
            <person name="Parker M.S."/>
            <person name="Petit J.L."/>
            <person name="Porcel B.M."/>
            <person name="Poulsen N."/>
            <person name="Robison M."/>
            <person name="Rychlewski L."/>
            <person name="Rynearson T.A."/>
            <person name="Schmutz J."/>
            <person name="Shapiro H."/>
            <person name="Siaut M."/>
            <person name="Stanley M."/>
            <person name="Sussman M.R."/>
            <person name="Taylor A.R."/>
            <person name="Vardi A."/>
            <person name="von Dassow P."/>
            <person name="Vyverman W."/>
            <person name="Willis A."/>
            <person name="Wyrwicz L.S."/>
            <person name="Rokhsar D.S."/>
            <person name="Weissenbach J."/>
            <person name="Armbrust E.V."/>
            <person name="Green B.R."/>
            <person name="Van de Peer Y."/>
            <person name="Grigoriev I.V."/>
        </authorList>
    </citation>
    <scope>NUCLEOTIDE SEQUENCE [LARGE SCALE GENOMIC DNA]</scope>
    <source>
        <strain evidence="11 12">CCAP 1055/1</strain>
    </source>
</reference>
<dbReference type="GO" id="GO:0005737">
    <property type="term" value="C:cytoplasm"/>
    <property type="evidence" value="ECO:0007669"/>
    <property type="project" value="UniProtKB-SubCell"/>
</dbReference>
<comment type="similarity">
    <text evidence="2">Belongs to the TsaE family.</text>
</comment>
<evidence type="ECO:0000256" key="6">
    <source>
        <dbReference type="ARBA" id="ARBA00022723"/>
    </source>
</evidence>
<evidence type="ECO:0000256" key="2">
    <source>
        <dbReference type="ARBA" id="ARBA00007599"/>
    </source>
</evidence>
<dbReference type="HOGENOM" id="CLU_087829_4_0_1"/>
<keyword evidence="4" id="KW-0963">Cytoplasm</keyword>
<dbReference type="InterPro" id="IPR003442">
    <property type="entry name" value="T6A_TsaE"/>
</dbReference>
<keyword evidence="8" id="KW-0067">ATP-binding</keyword>
<keyword evidence="6" id="KW-0479">Metal-binding</keyword>
<evidence type="ECO:0000256" key="10">
    <source>
        <dbReference type="ARBA" id="ARBA00032441"/>
    </source>
</evidence>
<evidence type="ECO:0000256" key="8">
    <source>
        <dbReference type="ARBA" id="ARBA00022840"/>
    </source>
</evidence>
<dbReference type="OrthoDB" id="507945at2759"/>
<dbReference type="OMA" id="LEVHITI"/>
<keyword evidence="5" id="KW-0819">tRNA processing</keyword>
<dbReference type="KEGG" id="pti:PHATRDRAFT_37266"/>
<evidence type="ECO:0000256" key="3">
    <source>
        <dbReference type="ARBA" id="ARBA00019010"/>
    </source>
</evidence>
<name>B7G2L3_PHATC</name>
<dbReference type="EMBL" id="CM000614">
    <property type="protein sequence ID" value="EEC47324.1"/>
    <property type="molecule type" value="Genomic_DNA"/>
</dbReference>
<keyword evidence="7" id="KW-0547">Nucleotide-binding</keyword>
<reference evidence="12" key="2">
    <citation type="submission" date="2008-08" db="EMBL/GenBank/DDBJ databases">
        <authorList>
            <consortium name="Diatom Consortium"/>
            <person name="Grigoriev I."/>
            <person name="Grimwood J."/>
            <person name="Kuo A."/>
            <person name="Otillar R.P."/>
            <person name="Salamov A."/>
            <person name="Detter J.C."/>
            <person name="Lindquist E."/>
            <person name="Shapiro H."/>
            <person name="Lucas S."/>
            <person name="Glavina del Rio T."/>
            <person name="Pitluck S."/>
            <person name="Rokhsar D."/>
            <person name="Bowler C."/>
        </authorList>
    </citation>
    <scope>GENOME REANNOTATION</scope>
    <source>
        <strain evidence="12">CCAP 1055/1</strain>
    </source>
</reference>
<dbReference type="PaxDb" id="2850-Phatr37266"/>
<evidence type="ECO:0000313" key="12">
    <source>
        <dbReference type="Proteomes" id="UP000000759"/>
    </source>
</evidence>
<organism evidence="11 12">
    <name type="scientific">Phaeodactylum tricornutum (strain CCAP 1055/1)</name>
    <dbReference type="NCBI Taxonomy" id="556484"/>
    <lineage>
        <taxon>Eukaryota</taxon>
        <taxon>Sar</taxon>
        <taxon>Stramenopiles</taxon>
        <taxon>Ochrophyta</taxon>
        <taxon>Bacillariophyta</taxon>
        <taxon>Bacillariophyceae</taxon>
        <taxon>Bacillariophycidae</taxon>
        <taxon>Naviculales</taxon>
        <taxon>Phaeodactylaceae</taxon>
        <taxon>Phaeodactylum</taxon>
    </lineage>
</organism>
<evidence type="ECO:0000256" key="4">
    <source>
        <dbReference type="ARBA" id="ARBA00022490"/>
    </source>
</evidence>
<dbReference type="Gene3D" id="3.40.50.300">
    <property type="entry name" value="P-loop containing nucleotide triphosphate hydrolases"/>
    <property type="match status" value="1"/>
</dbReference>
<dbReference type="NCBIfam" id="TIGR00150">
    <property type="entry name" value="T6A_YjeE"/>
    <property type="match status" value="1"/>
</dbReference>
<sequence>MEDIGGVLSTLLIDEGSWPRGSIVFLDGDLGAGKTAFARGFVRAAIGDPVLRVTSPTYLLSNTYALRRGYEIHHMDLYRLSENPEDLMPLNLDQALSNGISLIEWPIRLGRDKIPPQRLEVHITIPSEYTVEDVDTEDKLRHLTMTPYGSIWEERLQRLLASGYVDDLILEP</sequence>
<comment type="subcellular location">
    <subcellularLocation>
        <location evidence="1">Cytoplasm</location>
    </subcellularLocation>
</comment>
<proteinExistence type="inferred from homology"/>
<dbReference type="STRING" id="556484.B7G2L3"/>
<dbReference type="GO" id="GO:0046872">
    <property type="term" value="F:metal ion binding"/>
    <property type="evidence" value="ECO:0007669"/>
    <property type="project" value="UniProtKB-KW"/>
</dbReference>
<protein>
    <recommendedName>
        <fullName evidence="3">tRNA threonylcarbamoyladenosine biosynthesis protein TsaE</fullName>
    </recommendedName>
    <alternativeName>
        <fullName evidence="10">t(6)A37 threonylcarbamoyladenosine biosynthesis protein TsaE</fullName>
    </alternativeName>
</protein>
<dbReference type="AlphaFoldDB" id="B7G2L3"/>
<dbReference type="GO" id="GO:0002949">
    <property type="term" value="P:tRNA threonylcarbamoyladenosine modification"/>
    <property type="evidence" value="ECO:0007669"/>
    <property type="project" value="InterPro"/>
</dbReference>
<accession>B7G2L3</accession>
<dbReference type="Proteomes" id="UP000000759">
    <property type="component" value="Chromosome 12"/>
</dbReference>
<evidence type="ECO:0000256" key="9">
    <source>
        <dbReference type="ARBA" id="ARBA00022842"/>
    </source>
</evidence>
<dbReference type="RefSeq" id="XP_002181401.1">
    <property type="nucleotide sequence ID" value="XM_002181365.1"/>
</dbReference>
<dbReference type="PANTHER" id="PTHR33540">
    <property type="entry name" value="TRNA THREONYLCARBAMOYLADENOSINE BIOSYNTHESIS PROTEIN TSAE"/>
    <property type="match status" value="1"/>
</dbReference>
<evidence type="ECO:0000256" key="1">
    <source>
        <dbReference type="ARBA" id="ARBA00004496"/>
    </source>
</evidence>
<evidence type="ECO:0000256" key="7">
    <source>
        <dbReference type="ARBA" id="ARBA00022741"/>
    </source>
</evidence>
<dbReference type="InParanoid" id="B7G2L3"/>
<dbReference type="eggNOG" id="ENOG502S3MQ">
    <property type="taxonomic scope" value="Eukaryota"/>
</dbReference>
<dbReference type="GeneID" id="7202039"/>
<dbReference type="GO" id="GO:0005524">
    <property type="term" value="F:ATP binding"/>
    <property type="evidence" value="ECO:0007669"/>
    <property type="project" value="UniProtKB-KW"/>
</dbReference>
<evidence type="ECO:0000256" key="5">
    <source>
        <dbReference type="ARBA" id="ARBA00022694"/>
    </source>
</evidence>